<dbReference type="FunFam" id="3.30.1560.10:FF:000001">
    <property type="entry name" value="Protein mago nashi homolog"/>
    <property type="match status" value="1"/>
</dbReference>
<evidence type="ECO:0000256" key="1">
    <source>
        <dbReference type="ARBA" id="ARBA00004123"/>
    </source>
</evidence>
<proteinExistence type="inferred from homology"/>
<dbReference type="Pfam" id="PF02792">
    <property type="entry name" value="Mago_nashi"/>
    <property type="match status" value="1"/>
</dbReference>
<dbReference type="GO" id="GO:0035145">
    <property type="term" value="C:exon-exon junction complex"/>
    <property type="evidence" value="ECO:0007669"/>
    <property type="project" value="InterPro"/>
</dbReference>
<dbReference type="PANTHER" id="PTHR12638:SF0">
    <property type="entry name" value="MAGO HOMOLOG, EXON JUNCTION COMPLEX SUBUNIT-RELATED"/>
    <property type="match status" value="1"/>
</dbReference>
<evidence type="ECO:0000313" key="7">
    <source>
        <dbReference type="WBParaSite" id="EgrG_000481100"/>
    </source>
</evidence>
<dbReference type="AlphaFoldDB" id="A0A068WIA5"/>
<evidence type="ECO:0000313" key="5">
    <source>
        <dbReference type="EMBL" id="CDS19500.1"/>
    </source>
</evidence>
<dbReference type="GO" id="GO:0071013">
    <property type="term" value="C:catalytic step 2 spliceosome"/>
    <property type="evidence" value="ECO:0007669"/>
    <property type="project" value="TreeGrafter"/>
</dbReference>
<accession>A0A068WIA5</accession>
<dbReference type="InterPro" id="IPR036605">
    <property type="entry name" value="Mago_nashi_sf"/>
</dbReference>
<dbReference type="InterPro" id="IPR004023">
    <property type="entry name" value="Mago_nashi"/>
</dbReference>
<evidence type="ECO:0000313" key="6">
    <source>
        <dbReference type="Proteomes" id="UP000492820"/>
    </source>
</evidence>
<dbReference type="GO" id="GO:0051028">
    <property type="term" value="P:mRNA transport"/>
    <property type="evidence" value="ECO:0007669"/>
    <property type="project" value="UniProtKB-KW"/>
</dbReference>
<dbReference type="PANTHER" id="PTHR12638">
    <property type="entry name" value="PROTEIN MAGO NASHI HOMOLOG"/>
    <property type="match status" value="1"/>
</dbReference>
<reference evidence="7" key="3">
    <citation type="submission" date="2020-10" db="UniProtKB">
        <authorList>
            <consortium name="WormBaseParasite"/>
        </authorList>
    </citation>
    <scope>IDENTIFICATION</scope>
</reference>
<evidence type="ECO:0000256" key="3">
    <source>
        <dbReference type="ARBA" id="ARBA00022816"/>
    </source>
</evidence>
<dbReference type="Gene3D" id="3.30.1560.10">
    <property type="entry name" value="Mago nashi"/>
    <property type="match status" value="1"/>
</dbReference>
<reference evidence="5 6" key="1">
    <citation type="journal article" date="2013" name="Nature">
        <title>The genomes of four tapeworm species reveal adaptations to parasitism.</title>
        <authorList>
            <person name="Tsai I.J."/>
            <person name="Zarowiecki M."/>
            <person name="Holroyd N."/>
            <person name="Garciarrubio A."/>
            <person name="Sanchez-Flores A."/>
            <person name="Brooks K.L."/>
            <person name="Tracey A."/>
            <person name="Bobes R.J."/>
            <person name="Fragoso G."/>
            <person name="Sciutto E."/>
            <person name="Aslett M."/>
            <person name="Beasley H."/>
            <person name="Bennett H.M."/>
            <person name="Cai J."/>
            <person name="Camicia F."/>
            <person name="Clark R."/>
            <person name="Cucher M."/>
            <person name="De Silva N."/>
            <person name="Day T.A."/>
            <person name="Deplazes P."/>
            <person name="Estrada K."/>
            <person name="Fernandez C."/>
            <person name="Holland P.W."/>
            <person name="Hou J."/>
            <person name="Hu S."/>
            <person name="Huckvale T."/>
            <person name="Hung S.S."/>
            <person name="Kamenetzky L."/>
            <person name="Keane J.A."/>
            <person name="Kiss F."/>
            <person name="Koziol U."/>
            <person name="Lambert O."/>
            <person name="Liu K."/>
            <person name="Luo X."/>
            <person name="Luo Y."/>
            <person name="Macchiaroli N."/>
            <person name="Nichol S."/>
            <person name="Paps J."/>
            <person name="Parkinson J."/>
            <person name="Pouchkina-Stantcheva N."/>
            <person name="Riddiford N."/>
            <person name="Rosenzvit M."/>
            <person name="Salinas G."/>
            <person name="Wasmuth J.D."/>
            <person name="Zamanian M."/>
            <person name="Zheng Y."/>
            <person name="Cai X."/>
            <person name="Soberon X."/>
            <person name="Olson P.D."/>
            <person name="Laclette J.P."/>
            <person name="Brehm K."/>
            <person name="Berriman M."/>
            <person name="Garciarrubio A."/>
            <person name="Bobes R.J."/>
            <person name="Fragoso G."/>
            <person name="Sanchez-Flores A."/>
            <person name="Estrada K."/>
            <person name="Cevallos M.A."/>
            <person name="Morett E."/>
            <person name="Gonzalez V."/>
            <person name="Portillo T."/>
            <person name="Ochoa-Leyva A."/>
            <person name="Jose M.V."/>
            <person name="Sciutto E."/>
            <person name="Landa A."/>
            <person name="Jimenez L."/>
            <person name="Valdes V."/>
            <person name="Carrero J.C."/>
            <person name="Larralde C."/>
            <person name="Morales-Montor J."/>
            <person name="Limon-Lason J."/>
            <person name="Soberon X."/>
            <person name="Laclette J.P."/>
        </authorList>
    </citation>
    <scope>NUCLEOTIDE SEQUENCE [LARGE SCALE GENOMIC DNA]</scope>
</reference>
<dbReference type="Proteomes" id="UP000492820">
    <property type="component" value="Unassembled WGS sequence"/>
</dbReference>
<keyword evidence="3" id="KW-0813">Transport</keyword>
<gene>
    <name evidence="7" type="primary">EGR_01124</name>
    <name evidence="5" type="ORF">EgrG_000481100</name>
</gene>
<dbReference type="WBParaSite" id="EgrG_000481100">
    <property type="protein sequence ID" value="EgrG_000481100"/>
    <property type="gene ID" value="EgrG_000481100"/>
</dbReference>
<sequence length="200" mass="22874">MTKDGEKPFDGLIEVNKSEAIKVQVERDRIRFLVSTKGKALGPDNIQPVGVAIRMADAFYLRYYVGHRGKFGHEFLEFEFRPDGKLRYANNSNYKNDTMIRKEATVSKAVMEELKRIIIDSDIMNEDDANWPTPDRVGRQELEIVCGDEHISFTTSKIGSLIEINNCKDPGGLHTFYYLVQDLKCLVFSLIGLHFKIKPI</sequence>
<dbReference type="SUPFAM" id="SSF89817">
    <property type="entry name" value="Mago nashi protein"/>
    <property type="match status" value="1"/>
</dbReference>
<dbReference type="OrthoDB" id="6495301at2759"/>
<evidence type="ECO:0000256" key="2">
    <source>
        <dbReference type="ARBA" id="ARBA00009270"/>
    </source>
</evidence>
<keyword evidence="4" id="KW-0539">Nucleus</keyword>
<organism evidence="5">
    <name type="scientific">Echinococcus granulosus</name>
    <name type="common">Hydatid tapeworm</name>
    <dbReference type="NCBI Taxonomy" id="6210"/>
    <lineage>
        <taxon>Eukaryota</taxon>
        <taxon>Metazoa</taxon>
        <taxon>Spiralia</taxon>
        <taxon>Lophotrochozoa</taxon>
        <taxon>Platyhelminthes</taxon>
        <taxon>Cestoda</taxon>
        <taxon>Eucestoda</taxon>
        <taxon>Cyclophyllidea</taxon>
        <taxon>Taeniidae</taxon>
        <taxon>Echinococcus</taxon>
        <taxon>Echinococcus granulosus group</taxon>
    </lineage>
</organism>
<protein>
    <submittedName>
        <fullName evidence="5 7">Protein mago nashi</fullName>
    </submittedName>
</protein>
<name>A0A068WIA5_ECHGR</name>
<evidence type="ECO:0000256" key="4">
    <source>
        <dbReference type="ARBA" id="ARBA00023242"/>
    </source>
</evidence>
<dbReference type="CDD" id="cd11295">
    <property type="entry name" value="Mago_nashi"/>
    <property type="match status" value="1"/>
</dbReference>
<keyword evidence="3" id="KW-0509">mRNA transport</keyword>
<dbReference type="GO" id="GO:0008380">
    <property type="term" value="P:RNA splicing"/>
    <property type="evidence" value="ECO:0007669"/>
    <property type="project" value="InterPro"/>
</dbReference>
<dbReference type="EMBL" id="LK028579">
    <property type="protein sequence ID" value="CDS19500.1"/>
    <property type="molecule type" value="Genomic_DNA"/>
</dbReference>
<comment type="similarity">
    <text evidence="2">Belongs to the mago nashi family.</text>
</comment>
<reference evidence="5" key="2">
    <citation type="submission" date="2014-06" db="EMBL/GenBank/DDBJ databases">
        <authorList>
            <person name="Aslett M."/>
        </authorList>
    </citation>
    <scope>NUCLEOTIDE SEQUENCE</scope>
</reference>
<comment type="subcellular location">
    <subcellularLocation>
        <location evidence="1">Nucleus</location>
    </subcellularLocation>
</comment>